<keyword evidence="1" id="KW-0812">Transmembrane</keyword>
<feature type="transmembrane region" description="Helical" evidence="1">
    <location>
        <begin position="160"/>
        <end position="179"/>
    </location>
</feature>
<evidence type="ECO:0000256" key="1">
    <source>
        <dbReference type="SAM" id="Phobius"/>
    </source>
</evidence>
<proteinExistence type="predicted"/>
<dbReference type="RefSeq" id="WP_076425968.1">
    <property type="nucleotide sequence ID" value="NZ_FTMP01000002.1"/>
</dbReference>
<name>A0A1N6R425_AQUAC</name>
<evidence type="ECO:0000313" key="2">
    <source>
        <dbReference type="EMBL" id="SIQ23537.1"/>
    </source>
</evidence>
<evidence type="ECO:0000313" key="3">
    <source>
        <dbReference type="Proteomes" id="UP000185841"/>
    </source>
</evidence>
<accession>A0A1N6R425</accession>
<protein>
    <submittedName>
        <fullName evidence="2">YniB-like protein</fullName>
    </submittedName>
</protein>
<dbReference type="EMBL" id="FTMP01000002">
    <property type="protein sequence ID" value="SIQ23537.1"/>
    <property type="molecule type" value="Genomic_DNA"/>
</dbReference>
<reference evidence="2 3" key="1">
    <citation type="submission" date="2017-01" db="EMBL/GenBank/DDBJ databases">
        <authorList>
            <person name="Mah S.A."/>
            <person name="Swanson W.J."/>
            <person name="Moy G.W."/>
            <person name="Vacquier V.D."/>
        </authorList>
    </citation>
    <scope>NUCLEOTIDE SEQUENCE [LARGE SCALE GENOMIC DNA]</scope>
    <source>
        <strain evidence="2 3">RU36E</strain>
    </source>
</reference>
<organism evidence="2 3">
    <name type="scientific">Aquipseudomonas alcaligenes</name>
    <name type="common">Pseudomonas alcaligenes</name>
    <dbReference type="NCBI Taxonomy" id="43263"/>
    <lineage>
        <taxon>Bacteria</taxon>
        <taxon>Pseudomonadati</taxon>
        <taxon>Pseudomonadota</taxon>
        <taxon>Gammaproteobacteria</taxon>
        <taxon>Pseudomonadales</taxon>
        <taxon>Pseudomonadaceae</taxon>
        <taxon>Aquipseudomonas</taxon>
    </lineage>
</organism>
<dbReference type="InterPro" id="IPR025229">
    <property type="entry name" value="YniB-like"/>
</dbReference>
<dbReference type="Proteomes" id="UP000185841">
    <property type="component" value="Unassembled WGS sequence"/>
</dbReference>
<dbReference type="Pfam" id="PF14002">
    <property type="entry name" value="YniB"/>
    <property type="match status" value="1"/>
</dbReference>
<dbReference type="AlphaFoldDB" id="A0A1N6R425"/>
<keyword evidence="1" id="KW-1133">Transmembrane helix</keyword>
<keyword evidence="1" id="KW-0472">Membrane</keyword>
<gene>
    <name evidence="2" type="ORF">SAMN05878282_102838</name>
</gene>
<feature type="transmembrane region" description="Helical" evidence="1">
    <location>
        <begin position="12"/>
        <end position="37"/>
    </location>
</feature>
<feature type="transmembrane region" description="Helical" evidence="1">
    <location>
        <begin position="89"/>
        <end position="110"/>
    </location>
</feature>
<sequence length="181" mass="20134">MNIREAQKKATLKMVGGALIGLLSGLSTIISMLLMLYHRMDDGSALGSAIAYQLKRLVYFCYENTSALHWLWDLAPVPDLYSPTSKDSIVFIAIYLFIFVGAALFGAGAGEKARIRRITREIEDQLIKESIAGTAKRSRQQIEDAVEIPSSSIWKQWHELYVAPLIITIVGALILKFVFGI</sequence>